<dbReference type="InterPro" id="IPR006906">
    <property type="entry name" value="Timeless_N"/>
</dbReference>
<feature type="compositionally biased region" description="Polar residues" evidence="4">
    <location>
        <begin position="997"/>
        <end position="1007"/>
    </location>
</feature>
<dbReference type="Pfam" id="PF04821">
    <property type="entry name" value="TIMELESS"/>
    <property type="match status" value="1"/>
</dbReference>
<dbReference type="GO" id="GO:0031298">
    <property type="term" value="C:replication fork protection complex"/>
    <property type="evidence" value="ECO:0007669"/>
    <property type="project" value="TreeGrafter"/>
</dbReference>
<proteinExistence type="predicted"/>
<comment type="caution">
    <text evidence="6">The sequence shown here is derived from an EMBL/GenBank/DDBJ whole genome shotgun (WGS) entry which is preliminary data.</text>
</comment>
<gene>
    <name evidence="6" type="ORF">CTEN210_05133</name>
</gene>
<feature type="compositionally biased region" description="Basic and acidic residues" evidence="4">
    <location>
        <begin position="883"/>
        <end position="920"/>
    </location>
</feature>
<name>A0AAD3CMA0_9STRA</name>
<dbReference type="GO" id="GO:0000076">
    <property type="term" value="P:DNA replication checkpoint signaling"/>
    <property type="evidence" value="ECO:0007669"/>
    <property type="project" value="TreeGrafter"/>
</dbReference>
<feature type="domain" description="Timeless N-terminal" evidence="5">
    <location>
        <begin position="69"/>
        <end position="373"/>
    </location>
</feature>
<dbReference type="GO" id="GO:0043111">
    <property type="term" value="P:replication fork arrest"/>
    <property type="evidence" value="ECO:0007669"/>
    <property type="project" value="TreeGrafter"/>
</dbReference>
<feature type="compositionally biased region" description="Polar residues" evidence="4">
    <location>
        <begin position="330"/>
        <end position="346"/>
    </location>
</feature>
<feature type="compositionally biased region" description="Acidic residues" evidence="4">
    <location>
        <begin position="867"/>
        <end position="881"/>
    </location>
</feature>
<dbReference type="PANTHER" id="PTHR22940:SF4">
    <property type="entry name" value="PROTEIN TIMELESS HOMOLOG"/>
    <property type="match status" value="1"/>
</dbReference>
<feature type="compositionally biased region" description="Polar residues" evidence="4">
    <location>
        <begin position="1"/>
        <end position="11"/>
    </location>
</feature>
<organism evidence="6 7">
    <name type="scientific">Chaetoceros tenuissimus</name>
    <dbReference type="NCBI Taxonomy" id="426638"/>
    <lineage>
        <taxon>Eukaryota</taxon>
        <taxon>Sar</taxon>
        <taxon>Stramenopiles</taxon>
        <taxon>Ochrophyta</taxon>
        <taxon>Bacillariophyta</taxon>
        <taxon>Coscinodiscophyceae</taxon>
        <taxon>Chaetocerotophycidae</taxon>
        <taxon>Chaetocerotales</taxon>
        <taxon>Chaetocerotaceae</taxon>
        <taxon>Chaetoceros</taxon>
    </lineage>
</organism>
<sequence>MEVESSASNASPKGRPMSSAPKSQKITPPREYENPSLVVDKNIVNELLLVCGVIGSTVDPETQQIVPVEDCINWLQDLQRALRRDEDAFRPISLLLGQWKVVEQKLLPLVISCRYNTPLILTIVKILVILTKPISENAKKAANAIIDIRKGKTDPMVVKEQIKLRENAIAQANLLAEYKKIFVHHTSHLRNKKSKENVKSEGGLLSVFVSLLAEPLSKTGLSRTAEDHLTMELILHLFRNLLCAGDPILKESSKVNEAKILHQELLTLFEKEKVLDFLVVIGQEMENRENKQYNLLYMEILHHMLKNQDPTMVARSVLGKKKEVLKSASKQVARSQTATSSRNGSLLSRLKQERNQMLSKNTSRHSHFAGTLVKKNADGESKFVTAASTTAKSASRSGIASTKAMADEKKKTKKHQHFVGATNINAINSASSINFATSTPTSNRSNRALHSFCMRFMNECYGPVMKTLKNEFRRDSSRLESDDKVIFFRLVWFFSQWWRIALKESGLSNIDTSAAKKETKSNTEKSLGNLIFTMDVFTFNLVLTSADFFMEHKKYRDLAQTVSLYVEMMHLLSNMYQSTDSTEQIMAMGLMDRLFYQSEPIDRLGKLLNAWIPGTFTRDYVCDLLELTNVTLKLLDANAKACDSFKDLSGKKKSKKKSQHEDAVHRMRAEAADFDVLTFFGRKIVSNQVVFMFGQLLSQYNINATHINDHIVSLFVRFCKFVVARDEDYDEWEGQKKTKITLEPMLFNLPLLTVLNEILNDTSLQGNELFDNLLKFASTIVRHFARASEKNPMLFVEAMIRHPIPHRYCETVANIYVTDELLMIAERDMLLEQSNLDDDDSDEEDAPVARPTRKVANRTTSPKAQQDEDDDEEEEELEFIDDVQAKPVEKDSDSSDDESTKSSNEKTPKTKEDDIQAIEKELDEEEERWNDRRSFKPKRKLLSQPGDSEEAARDTSEIDDEANEADEEVFAAPLPQGKRIKKSTVLEDSDDEDFGKPTSTLVPSRTATKMLLEDSDEE</sequence>
<keyword evidence="2" id="KW-0539">Nucleus</keyword>
<feature type="region of interest" description="Disordered" evidence="4">
    <location>
        <begin position="834"/>
        <end position="1018"/>
    </location>
</feature>
<feature type="compositionally biased region" description="Acidic residues" evidence="4">
    <location>
        <begin position="957"/>
        <end position="969"/>
    </location>
</feature>
<evidence type="ECO:0000259" key="5">
    <source>
        <dbReference type="Pfam" id="PF04821"/>
    </source>
</evidence>
<dbReference type="Proteomes" id="UP001054902">
    <property type="component" value="Unassembled WGS sequence"/>
</dbReference>
<evidence type="ECO:0000256" key="1">
    <source>
        <dbReference type="ARBA" id="ARBA00004123"/>
    </source>
</evidence>
<accession>A0AAD3CMA0</accession>
<evidence type="ECO:0000313" key="7">
    <source>
        <dbReference type="Proteomes" id="UP001054902"/>
    </source>
</evidence>
<evidence type="ECO:0000256" key="2">
    <source>
        <dbReference type="ARBA" id="ARBA00023242"/>
    </source>
</evidence>
<feature type="compositionally biased region" description="Acidic residues" evidence="4">
    <location>
        <begin position="835"/>
        <end position="846"/>
    </location>
</feature>
<evidence type="ECO:0000256" key="3">
    <source>
        <dbReference type="ARBA" id="ARBA00023306"/>
    </source>
</evidence>
<comment type="subcellular location">
    <subcellularLocation>
        <location evidence="1">Nucleus</location>
    </subcellularLocation>
</comment>
<dbReference type="EMBL" id="BLLK01000029">
    <property type="protein sequence ID" value="GFH48657.1"/>
    <property type="molecule type" value="Genomic_DNA"/>
</dbReference>
<protein>
    <recommendedName>
        <fullName evidence="5">Timeless N-terminal domain-containing protein</fullName>
    </recommendedName>
</protein>
<dbReference type="GO" id="GO:0003677">
    <property type="term" value="F:DNA binding"/>
    <property type="evidence" value="ECO:0007669"/>
    <property type="project" value="TreeGrafter"/>
</dbReference>
<keyword evidence="7" id="KW-1185">Reference proteome</keyword>
<evidence type="ECO:0000313" key="6">
    <source>
        <dbReference type="EMBL" id="GFH48657.1"/>
    </source>
</evidence>
<keyword evidence="3" id="KW-0131">Cell cycle</keyword>
<dbReference type="GO" id="GO:0006281">
    <property type="term" value="P:DNA repair"/>
    <property type="evidence" value="ECO:0007669"/>
    <property type="project" value="TreeGrafter"/>
</dbReference>
<feature type="region of interest" description="Disordered" evidence="4">
    <location>
        <begin position="330"/>
        <end position="349"/>
    </location>
</feature>
<feature type="region of interest" description="Disordered" evidence="4">
    <location>
        <begin position="1"/>
        <end position="32"/>
    </location>
</feature>
<dbReference type="InterPro" id="IPR044998">
    <property type="entry name" value="Timeless"/>
</dbReference>
<dbReference type="PANTHER" id="PTHR22940">
    <property type="entry name" value="TIMEOUT/TIMELESS-2"/>
    <property type="match status" value="1"/>
</dbReference>
<evidence type="ECO:0000256" key="4">
    <source>
        <dbReference type="SAM" id="MobiDB-lite"/>
    </source>
</evidence>
<reference evidence="6 7" key="1">
    <citation type="journal article" date="2021" name="Sci. Rep.">
        <title>The genome of the diatom Chaetoceros tenuissimus carries an ancient integrated fragment of an extant virus.</title>
        <authorList>
            <person name="Hongo Y."/>
            <person name="Kimura K."/>
            <person name="Takaki Y."/>
            <person name="Yoshida Y."/>
            <person name="Baba S."/>
            <person name="Kobayashi G."/>
            <person name="Nagasaki K."/>
            <person name="Hano T."/>
            <person name="Tomaru Y."/>
        </authorList>
    </citation>
    <scope>NUCLEOTIDE SEQUENCE [LARGE SCALE GENOMIC DNA]</scope>
    <source>
        <strain evidence="6 7">NIES-3715</strain>
    </source>
</reference>
<dbReference type="AlphaFoldDB" id="A0AAD3CMA0"/>